<evidence type="ECO:0000256" key="1">
    <source>
        <dbReference type="ARBA" id="ARBA00004370"/>
    </source>
</evidence>
<dbReference type="EMBL" id="UGKQ01000007">
    <property type="protein sequence ID" value="STS83415.1"/>
    <property type="molecule type" value="Genomic_DNA"/>
</dbReference>
<keyword evidence="7" id="KW-0378">Hydrolase</keyword>
<evidence type="ECO:0000313" key="8">
    <source>
        <dbReference type="Proteomes" id="UP000254938"/>
    </source>
</evidence>
<keyword evidence="7" id="KW-0067">ATP-binding</keyword>
<dbReference type="GO" id="GO:0016887">
    <property type="term" value="F:ATP hydrolysis activity"/>
    <property type="evidence" value="ECO:0007669"/>
    <property type="project" value="InterPro"/>
</dbReference>
<comment type="subcellular location">
    <subcellularLocation>
        <location evidence="1">Membrane</location>
    </subcellularLocation>
</comment>
<dbReference type="InterPro" id="IPR027417">
    <property type="entry name" value="P-loop_NTPase"/>
</dbReference>
<comment type="similarity">
    <text evidence="2">Belongs to the ABC transporter superfamily.</text>
</comment>
<dbReference type="PANTHER" id="PTHR43297:SF7">
    <property type="entry name" value="D,D-DIPEPTIDE TRANSPORT ATP-BINDING PROTEIN DDPD-RELATED"/>
    <property type="match status" value="1"/>
</dbReference>
<feature type="domain" description="ABC transporter" evidence="6">
    <location>
        <begin position="39"/>
        <end position="113"/>
    </location>
</feature>
<dbReference type="EC" id="3.6.3.-" evidence="7"/>
<sequence>MTMIETAKAPQAQSHSGLLLDVKDLRVTFKTPDGDVTAVNDLNFTLQAGETLGIVGESGSGKSQTAFALMGLLAANGRIGGSATFNGRQILNLPERELNKLRAEQISMIFQDPMTSS</sequence>
<dbReference type="AlphaFoldDB" id="A0A377TUI3"/>
<dbReference type="Gene3D" id="3.40.50.300">
    <property type="entry name" value="P-loop containing nucleotide triphosphate hydrolases"/>
    <property type="match status" value="1"/>
</dbReference>
<keyword evidence="3" id="KW-0813">Transport</keyword>
<reference evidence="7 8" key="1">
    <citation type="submission" date="2018-06" db="EMBL/GenBank/DDBJ databases">
        <authorList>
            <consortium name="Pathogen Informatics"/>
            <person name="Doyle S."/>
        </authorList>
    </citation>
    <scope>NUCLEOTIDE SEQUENCE [LARGE SCALE GENOMIC DNA]</scope>
    <source>
        <strain evidence="7 8">NCTC9140</strain>
    </source>
</reference>
<accession>A0A377TUI3</accession>
<evidence type="ECO:0000256" key="3">
    <source>
        <dbReference type="ARBA" id="ARBA00022448"/>
    </source>
</evidence>
<dbReference type="GO" id="GO:0005524">
    <property type="term" value="F:ATP binding"/>
    <property type="evidence" value="ECO:0007669"/>
    <property type="project" value="UniProtKB-KW"/>
</dbReference>
<evidence type="ECO:0000313" key="7">
    <source>
        <dbReference type="EMBL" id="STS83415.1"/>
    </source>
</evidence>
<dbReference type="InterPro" id="IPR003439">
    <property type="entry name" value="ABC_transporter-like_ATP-bd"/>
</dbReference>
<evidence type="ECO:0000256" key="2">
    <source>
        <dbReference type="ARBA" id="ARBA00005417"/>
    </source>
</evidence>
<keyword evidence="5" id="KW-0472">Membrane</keyword>
<keyword evidence="7" id="KW-0547">Nucleotide-binding</keyword>
<organism evidence="7 8">
    <name type="scientific">Klebsiella pneumoniae</name>
    <dbReference type="NCBI Taxonomy" id="573"/>
    <lineage>
        <taxon>Bacteria</taxon>
        <taxon>Pseudomonadati</taxon>
        <taxon>Pseudomonadota</taxon>
        <taxon>Gammaproteobacteria</taxon>
        <taxon>Enterobacterales</taxon>
        <taxon>Enterobacteriaceae</taxon>
        <taxon>Klebsiella/Raoultella group</taxon>
        <taxon>Klebsiella</taxon>
        <taxon>Klebsiella pneumoniae complex</taxon>
    </lineage>
</organism>
<evidence type="ECO:0000256" key="5">
    <source>
        <dbReference type="ARBA" id="ARBA00023136"/>
    </source>
</evidence>
<dbReference type="GO" id="GO:0016020">
    <property type="term" value="C:membrane"/>
    <property type="evidence" value="ECO:0007669"/>
    <property type="project" value="UniProtKB-SubCell"/>
</dbReference>
<evidence type="ECO:0000256" key="4">
    <source>
        <dbReference type="ARBA" id="ARBA00022475"/>
    </source>
</evidence>
<dbReference type="SUPFAM" id="SSF52540">
    <property type="entry name" value="P-loop containing nucleoside triphosphate hydrolases"/>
    <property type="match status" value="1"/>
</dbReference>
<evidence type="ECO:0000259" key="6">
    <source>
        <dbReference type="Pfam" id="PF00005"/>
    </source>
</evidence>
<keyword evidence="4" id="KW-1003">Cell membrane</keyword>
<dbReference type="PANTHER" id="PTHR43297">
    <property type="entry name" value="OLIGOPEPTIDE TRANSPORT ATP-BINDING PROTEIN APPD"/>
    <property type="match status" value="1"/>
</dbReference>
<dbReference type="InterPro" id="IPR050388">
    <property type="entry name" value="ABC_Ni/Peptide_Import"/>
</dbReference>
<protein>
    <submittedName>
        <fullName evidence="7">Oligopeptide transport ATP-binding protein OppD</fullName>
        <ecNumber evidence="7">3.6.3.-</ecNumber>
    </submittedName>
</protein>
<dbReference type="Proteomes" id="UP000254938">
    <property type="component" value="Unassembled WGS sequence"/>
</dbReference>
<dbReference type="Pfam" id="PF00005">
    <property type="entry name" value="ABC_tran"/>
    <property type="match status" value="1"/>
</dbReference>
<gene>
    <name evidence="7" type="primary">gsiA_15</name>
    <name evidence="7" type="ORF">NCTC9140_05176</name>
</gene>
<proteinExistence type="inferred from homology"/>
<name>A0A377TUI3_KLEPN</name>